<feature type="transmembrane region" description="Helical" evidence="1">
    <location>
        <begin position="252"/>
        <end position="275"/>
    </location>
</feature>
<dbReference type="EMBL" id="LNIX01000005">
    <property type="protein sequence ID" value="OXA54522.1"/>
    <property type="molecule type" value="Genomic_DNA"/>
</dbReference>
<dbReference type="AlphaFoldDB" id="A0A226EA64"/>
<comment type="caution">
    <text evidence="2">The sequence shown here is derived from an EMBL/GenBank/DDBJ whole genome shotgun (WGS) entry which is preliminary data.</text>
</comment>
<feature type="transmembrane region" description="Helical" evidence="1">
    <location>
        <begin position="47"/>
        <end position="68"/>
    </location>
</feature>
<feature type="transmembrane region" description="Helical" evidence="1">
    <location>
        <begin position="175"/>
        <end position="194"/>
    </location>
</feature>
<accession>A0A226EA64</accession>
<keyword evidence="1" id="KW-0812">Transmembrane</keyword>
<sequence>MIVRVLIPLLKRYLNLAKRFSASYFEWDENKGKIVLRDVKHHGKVKAWLLLHIVYVVLQTLLICFGEFDLVEKSSAGMILGLYILCLILRFETYIDLVPMELNNRSISQNYDAFGREVSERIPAKFEMAIKHLCNFFGLSCILDPLFIAILIVFIPCRTPLLGPMLICNQKMVSTISTLVVALIEYIIACSIFMGTFQYSAFSLVTGILILHTECKSFFLDRRLNSVEKWLRNYRELQVLEKILNSALRERILPAIILVLPVSQILSCLVFVILLKDSKVISSAMFFIFYLECLGVTMLILSFAANMFVKTGKWVSQLSPGQSKTHRRIVKSLQPVKVQFGNNFVDALTPLVFQQFCATQTASLLVLKYKL</sequence>
<evidence type="ECO:0008006" key="4">
    <source>
        <dbReference type="Google" id="ProtNLM"/>
    </source>
</evidence>
<keyword evidence="3" id="KW-1185">Reference proteome</keyword>
<feature type="transmembrane region" description="Helical" evidence="1">
    <location>
        <begin position="287"/>
        <end position="309"/>
    </location>
</feature>
<keyword evidence="1" id="KW-1133">Transmembrane helix</keyword>
<evidence type="ECO:0000256" key="1">
    <source>
        <dbReference type="SAM" id="Phobius"/>
    </source>
</evidence>
<gene>
    <name evidence="2" type="ORF">Fcan01_10598</name>
</gene>
<feature type="transmembrane region" description="Helical" evidence="1">
    <location>
        <begin position="133"/>
        <end position="155"/>
    </location>
</feature>
<proteinExistence type="predicted"/>
<evidence type="ECO:0000313" key="2">
    <source>
        <dbReference type="EMBL" id="OXA54522.1"/>
    </source>
</evidence>
<dbReference type="Proteomes" id="UP000198287">
    <property type="component" value="Unassembled WGS sequence"/>
</dbReference>
<evidence type="ECO:0000313" key="3">
    <source>
        <dbReference type="Proteomes" id="UP000198287"/>
    </source>
</evidence>
<feature type="transmembrane region" description="Helical" evidence="1">
    <location>
        <begin position="74"/>
        <end position="91"/>
    </location>
</feature>
<name>A0A226EA64_FOLCA</name>
<protein>
    <recommendedName>
        <fullName evidence="4">Odorant receptor</fullName>
    </recommendedName>
</protein>
<organism evidence="2 3">
    <name type="scientific">Folsomia candida</name>
    <name type="common">Springtail</name>
    <dbReference type="NCBI Taxonomy" id="158441"/>
    <lineage>
        <taxon>Eukaryota</taxon>
        <taxon>Metazoa</taxon>
        <taxon>Ecdysozoa</taxon>
        <taxon>Arthropoda</taxon>
        <taxon>Hexapoda</taxon>
        <taxon>Collembola</taxon>
        <taxon>Entomobryomorpha</taxon>
        <taxon>Isotomoidea</taxon>
        <taxon>Isotomidae</taxon>
        <taxon>Proisotominae</taxon>
        <taxon>Folsomia</taxon>
    </lineage>
</organism>
<keyword evidence="1" id="KW-0472">Membrane</keyword>
<reference evidence="2 3" key="1">
    <citation type="submission" date="2015-12" db="EMBL/GenBank/DDBJ databases">
        <title>The genome of Folsomia candida.</title>
        <authorList>
            <person name="Faddeeva A."/>
            <person name="Derks M.F."/>
            <person name="Anvar Y."/>
            <person name="Smit S."/>
            <person name="Van Straalen N."/>
            <person name="Roelofs D."/>
        </authorList>
    </citation>
    <scope>NUCLEOTIDE SEQUENCE [LARGE SCALE GENOMIC DNA]</scope>
    <source>
        <strain evidence="2 3">VU population</strain>
        <tissue evidence="2">Whole body</tissue>
    </source>
</reference>